<dbReference type="AlphaFoldDB" id="A0A8X6NIY2"/>
<sequence length="115" mass="13485">MPYLKSNLGRNTRKAKSVRRVISAHQTEEERASGNEQNRQRMLKYVLRKQQSNMQLDLRMHVCEYGSPVLQHQMCSVLNKENTIGSKWLKDVNKEKHISHTIALHFDTTQVRIIV</sequence>
<proteinExistence type="predicted"/>
<reference evidence="2" key="1">
    <citation type="submission" date="2020-08" db="EMBL/GenBank/DDBJ databases">
        <title>Multicomponent nature underlies the extraordinary mechanical properties of spider dragline silk.</title>
        <authorList>
            <person name="Kono N."/>
            <person name="Nakamura H."/>
            <person name="Mori M."/>
            <person name="Yoshida Y."/>
            <person name="Ohtoshi R."/>
            <person name="Malay A.D."/>
            <person name="Moran D.A.P."/>
            <person name="Tomita M."/>
            <person name="Numata K."/>
            <person name="Arakawa K."/>
        </authorList>
    </citation>
    <scope>NUCLEOTIDE SEQUENCE</scope>
</reference>
<keyword evidence="3" id="KW-1185">Reference proteome</keyword>
<evidence type="ECO:0000256" key="1">
    <source>
        <dbReference type="SAM" id="MobiDB-lite"/>
    </source>
</evidence>
<dbReference type="Proteomes" id="UP000887013">
    <property type="component" value="Unassembled WGS sequence"/>
</dbReference>
<protein>
    <submittedName>
        <fullName evidence="2">Uncharacterized protein</fullName>
    </submittedName>
</protein>
<dbReference type="EMBL" id="BMAW01058667">
    <property type="protein sequence ID" value="GFT17500.1"/>
    <property type="molecule type" value="Genomic_DNA"/>
</dbReference>
<gene>
    <name evidence="2" type="ORF">NPIL_531011</name>
</gene>
<evidence type="ECO:0000313" key="2">
    <source>
        <dbReference type="EMBL" id="GFT17500.1"/>
    </source>
</evidence>
<feature type="region of interest" description="Disordered" evidence="1">
    <location>
        <begin position="1"/>
        <end position="37"/>
    </location>
</feature>
<organism evidence="2 3">
    <name type="scientific">Nephila pilipes</name>
    <name type="common">Giant wood spider</name>
    <name type="synonym">Nephila maculata</name>
    <dbReference type="NCBI Taxonomy" id="299642"/>
    <lineage>
        <taxon>Eukaryota</taxon>
        <taxon>Metazoa</taxon>
        <taxon>Ecdysozoa</taxon>
        <taxon>Arthropoda</taxon>
        <taxon>Chelicerata</taxon>
        <taxon>Arachnida</taxon>
        <taxon>Araneae</taxon>
        <taxon>Araneomorphae</taxon>
        <taxon>Entelegynae</taxon>
        <taxon>Araneoidea</taxon>
        <taxon>Nephilidae</taxon>
        <taxon>Nephila</taxon>
    </lineage>
</organism>
<accession>A0A8X6NIY2</accession>
<evidence type="ECO:0000313" key="3">
    <source>
        <dbReference type="Proteomes" id="UP000887013"/>
    </source>
</evidence>
<name>A0A8X6NIY2_NEPPI</name>
<comment type="caution">
    <text evidence="2">The sequence shown here is derived from an EMBL/GenBank/DDBJ whole genome shotgun (WGS) entry which is preliminary data.</text>
</comment>